<name>A0A915IHQ1_ROMCU</name>
<dbReference type="WBParaSite" id="nRc.2.0.1.t13610-RA">
    <property type="protein sequence ID" value="nRc.2.0.1.t13610-RA"/>
    <property type="gene ID" value="nRc.2.0.1.g13610"/>
</dbReference>
<reference evidence="2" key="1">
    <citation type="submission" date="2022-11" db="UniProtKB">
        <authorList>
            <consortium name="WormBaseParasite"/>
        </authorList>
    </citation>
    <scope>IDENTIFICATION</scope>
</reference>
<evidence type="ECO:0000313" key="2">
    <source>
        <dbReference type="WBParaSite" id="nRc.2.0.1.t13610-RA"/>
    </source>
</evidence>
<protein>
    <submittedName>
        <fullName evidence="2">Uncharacterized protein</fullName>
    </submittedName>
</protein>
<evidence type="ECO:0000313" key="1">
    <source>
        <dbReference type="Proteomes" id="UP000887565"/>
    </source>
</evidence>
<organism evidence="1 2">
    <name type="scientific">Romanomermis culicivorax</name>
    <name type="common">Nematode worm</name>
    <dbReference type="NCBI Taxonomy" id="13658"/>
    <lineage>
        <taxon>Eukaryota</taxon>
        <taxon>Metazoa</taxon>
        <taxon>Ecdysozoa</taxon>
        <taxon>Nematoda</taxon>
        <taxon>Enoplea</taxon>
        <taxon>Dorylaimia</taxon>
        <taxon>Mermithida</taxon>
        <taxon>Mermithoidea</taxon>
        <taxon>Mermithidae</taxon>
        <taxon>Romanomermis</taxon>
    </lineage>
</organism>
<sequence>MVVVQEIPLKPDSSRSLQIFSKTHGKQNVVQQLAFTIPLLVEEIVATWSFFREKVATISFPILHDPMEVP</sequence>
<accession>A0A915IHQ1</accession>
<proteinExistence type="predicted"/>
<dbReference type="AlphaFoldDB" id="A0A915IHQ1"/>
<keyword evidence="1" id="KW-1185">Reference proteome</keyword>
<dbReference type="Proteomes" id="UP000887565">
    <property type="component" value="Unplaced"/>
</dbReference>